<dbReference type="GO" id="GO:0120029">
    <property type="term" value="P:proton export across plasma membrane"/>
    <property type="evidence" value="ECO:0007669"/>
    <property type="project" value="InterPro"/>
</dbReference>
<feature type="transmembrane region" description="Helical" evidence="5">
    <location>
        <begin position="105"/>
        <end position="128"/>
    </location>
</feature>
<gene>
    <name evidence="7" type="ORF">CC86DRAFT_435128</name>
</gene>
<reference evidence="7" key="1">
    <citation type="journal article" date="2020" name="Stud. Mycol.">
        <title>101 Dothideomycetes genomes: a test case for predicting lifestyles and emergence of pathogens.</title>
        <authorList>
            <person name="Haridas S."/>
            <person name="Albert R."/>
            <person name="Binder M."/>
            <person name="Bloem J."/>
            <person name="Labutti K."/>
            <person name="Salamov A."/>
            <person name="Andreopoulos B."/>
            <person name="Baker S."/>
            <person name="Barry K."/>
            <person name="Bills G."/>
            <person name="Bluhm B."/>
            <person name="Cannon C."/>
            <person name="Castanera R."/>
            <person name="Culley D."/>
            <person name="Daum C."/>
            <person name="Ezra D."/>
            <person name="Gonzalez J."/>
            <person name="Henrissat B."/>
            <person name="Kuo A."/>
            <person name="Liang C."/>
            <person name="Lipzen A."/>
            <person name="Lutzoni F."/>
            <person name="Magnuson J."/>
            <person name="Mondo S."/>
            <person name="Nolan M."/>
            <person name="Ohm R."/>
            <person name="Pangilinan J."/>
            <person name="Park H.-J."/>
            <person name="Ramirez L."/>
            <person name="Alfaro M."/>
            <person name="Sun H."/>
            <person name="Tritt A."/>
            <person name="Yoshinaga Y."/>
            <person name="Zwiers L.-H."/>
            <person name="Turgeon B."/>
            <person name="Goodwin S."/>
            <person name="Spatafora J."/>
            <person name="Crous P."/>
            <person name="Grigoriev I."/>
        </authorList>
    </citation>
    <scope>NUCLEOTIDE SEQUENCE</scope>
    <source>
        <strain evidence="7">CBS 113818</strain>
    </source>
</reference>
<feature type="transmembrane region" description="Helical" evidence="5">
    <location>
        <begin position="282"/>
        <end position="301"/>
    </location>
</feature>
<evidence type="ECO:0000256" key="2">
    <source>
        <dbReference type="ARBA" id="ARBA00022692"/>
    </source>
</evidence>
<feature type="transmembrane region" description="Helical" evidence="5">
    <location>
        <begin position="33"/>
        <end position="53"/>
    </location>
</feature>
<feature type="transmembrane region" description="Helical" evidence="5">
    <location>
        <begin position="246"/>
        <end position="270"/>
    </location>
</feature>
<protein>
    <submittedName>
        <fullName evidence="7">Na(+)/H(+) antiporter 1</fullName>
    </submittedName>
</protein>
<dbReference type="GO" id="GO:0005886">
    <property type="term" value="C:plasma membrane"/>
    <property type="evidence" value="ECO:0007669"/>
    <property type="project" value="InterPro"/>
</dbReference>
<evidence type="ECO:0000256" key="3">
    <source>
        <dbReference type="ARBA" id="ARBA00022989"/>
    </source>
</evidence>
<dbReference type="GO" id="GO:0015385">
    <property type="term" value="F:sodium:proton antiporter activity"/>
    <property type="evidence" value="ECO:0007669"/>
    <property type="project" value="InterPro"/>
</dbReference>
<dbReference type="Proteomes" id="UP000799424">
    <property type="component" value="Unassembled WGS sequence"/>
</dbReference>
<feature type="transmembrane region" description="Helical" evidence="5">
    <location>
        <begin position="448"/>
        <end position="471"/>
    </location>
</feature>
<feature type="transmembrane region" description="Helical" evidence="5">
    <location>
        <begin position="6"/>
        <end position="26"/>
    </location>
</feature>
<evidence type="ECO:0000259" key="6">
    <source>
        <dbReference type="Pfam" id="PF00999"/>
    </source>
</evidence>
<dbReference type="PANTHER" id="PTHR31382">
    <property type="entry name" value="NA(+)/H(+) ANTIPORTER"/>
    <property type="match status" value="1"/>
</dbReference>
<keyword evidence="3 5" id="KW-1133">Transmembrane helix</keyword>
<keyword evidence="4 5" id="KW-0472">Membrane</keyword>
<comment type="subcellular location">
    <subcellularLocation>
        <location evidence="1">Membrane</location>
        <topology evidence="1">Multi-pass membrane protein</topology>
    </subcellularLocation>
</comment>
<evidence type="ECO:0000256" key="1">
    <source>
        <dbReference type="ARBA" id="ARBA00004141"/>
    </source>
</evidence>
<proteinExistence type="predicted"/>
<dbReference type="GO" id="GO:0042391">
    <property type="term" value="P:regulation of membrane potential"/>
    <property type="evidence" value="ECO:0007669"/>
    <property type="project" value="InterPro"/>
</dbReference>
<keyword evidence="8" id="KW-1185">Reference proteome</keyword>
<sequence length="586" mass="65690">MPTLDLSELNIVIAVLGAFVISYGFFSVKIKQVWYLGEALPAVLLGIILGPLAAKFLDAERWGLGVEGQQEAITLGMCRIVIGVQLVIAGFQLPAKYQQANWKEMAICLLPVMTIMWLFTSLCIYITIPKMTLLTALVIGSCVTCTDPILSQAVAKGPFSDKFVSRALRELISSEAGANDGFGFPFLLLATYFIRHAGLEDVKFKEGVSAAIESTAHLLRRSEEEGIGRLGGGIPKAMEQWIVEGWLYIIIMSVVIGAVIGYGSMFAIKYGLKRRWIDSESFLLWPAAVGLFTIGVCGALGTDDLLACFVAGNALNWNGMYLEEADKRHDEVNSCLDVLLNFGGFMYIGTIFPWRDFHMPDVTGITIGRLFILGFLILVFRRIPAIFMTYRLMPRCVKDWKEALFMGYFGPIGIGAVFYVEHTRHLFPKPGEAKTEEEDNLTRAMIPVVYWLVLFSIVWHGLSIPALDAFYRWKGVQPIIEEEPAEIRLLSDNDALPINAYANPKRNSIMVHNRFSRPISRGGPELYRWRSNENARHRRQDLVQRPYQTDRGAGDFSRKWRTKRLAQGEFRFAASVKGCIRRVSGV</sequence>
<dbReference type="GO" id="GO:0036376">
    <property type="term" value="P:sodium ion export across plasma membrane"/>
    <property type="evidence" value="ECO:0007669"/>
    <property type="project" value="InterPro"/>
</dbReference>
<accession>A0A6A6ZAU2</accession>
<name>A0A6A6ZAU2_9PLEO</name>
<dbReference type="AlphaFoldDB" id="A0A6A6ZAU2"/>
<dbReference type="OrthoDB" id="5327978at2759"/>
<dbReference type="EMBL" id="MU006257">
    <property type="protein sequence ID" value="KAF2818202.1"/>
    <property type="molecule type" value="Genomic_DNA"/>
</dbReference>
<evidence type="ECO:0000313" key="7">
    <source>
        <dbReference type="EMBL" id="KAF2818202.1"/>
    </source>
</evidence>
<dbReference type="Pfam" id="PF00999">
    <property type="entry name" value="Na_H_Exchanger"/>
    <property type="match status" value="1"/>
</dbReference>
<dbReference type="PANTHER" id="PTHR31382:SF3">
    <property type="entry name" value="SODIUM ION_PROTON EXCHANGER (EUROFUNG)"/>
    <property type="match status" value="1"/>
</dbReference>
<evidence type="ECO:0000313" key="8">
    <source>
        <dbReference type="Proteomes" id="UP000799424"/>
    </source>
</evidence>
<feature type="transmembrane region" description="Helical" evidence="5">
    <location>
        <begin position="362"/>
        <end position="383"/>
    </location>
</feature>
<dbReference type="InterPro" id="IPR004712">
    <property type="entry name" value="Na+/H+_antiporter_fungi"/>
</dbReference>
<dbReference type="InterPro" id="IPR006153">
    <property type="entry name" value="Cation/H_exchanger_TM"/>
</dbReference>
<evidence type="ECO:0000256" key="5">
    <source>
        <dbReference type="SAM" id="Phobius"/>
    </source>
</evidence>
<feature type="domain" description="Cation/H+ exchanger transmembrane" evidence="6">
    <location>
        <begin position="27"/>
        <end position="466"/>
    </location>
</feature>
<feature type="transmembrane region" description="Helical" evidence="5">
    <location>
        <begin position="73"/>
        <end position="93"/>
    </location>
</feature>
<keyword evidence="2 5" id="KW-0812">Transmembrane</keyword>
<organism evidence="7 8">
    <name type="scientific">Ophiobolus disseminans</name>
    <dbReference type="NCBI Taxonomy" id="1469910"/>
    <lineage>
        <taxon>Eukaryota</taxon>
        <taxon>Fungi</taxon>
        <taxon>Dikarya</taxon>
        <taxon>Ascomycota</taxon>
        <taxon>Pezizomycotina</taxon>
        <taxon>Dothideomycetes</taxon>
        <taxon>Pleosporomycetidae</taxon>
        <taxon>Pleosporales</taxon>
        <taxon>Pleosporineae</taxon>
        <taxon>Phaeosphaeriaceae</taxon>
        <taxon>Ophiobolus</taxon>
    </lineage>
</organism>
<evidence type="ECO:0000256" key="4">
    <source>
        <dbReference type="ARBA" id="ARBA00023136"/>
    </source>
</evidence>
<feature type="transmembrane region" description="Helical" evidence="5">
    <location>
        <begin position="403"/>
        <end position="420"/>
    </location>
</feature>